<dbReference type="EMBL" id="CP093344">
    <property type="protein sequence ID" value="WOG88839.1"/>
    <property type="molecule type" value="Genomic_DNA"/>
</dbReference>
<feature type="transmembrane region" description="Helical" evidence="5">
    <location>
        <begin position="499"/>
        <end position="518"/>
    </location>
</feature>
<dbReference type="PANTHER" id="PTHR11782:SF3">
    <property type="entry name" value="APYRASE 6-RELATED"/>
    <property type="match status" value="1"/>
</dbReference>
<feature type="transmembrane region" description="Helical" evidence="5">
    <location>
        <begin position="51"/>
        <end position="68"/>
    </location>
</feature>
<evidence type="ECO:0000256" key="5">
    <source>
        <dbReference type="SAM" id="Phobius"/>
    </source>
</evidence>
<dbReference type="KEGG" id="dcr:108209727"/>
<keyword evidence="4" id="KW-0067">ATP-binding</keyword>
<dbReference type="STRING" id="79200.A0A166EAT5"/>
<protein>
    <recommendedName>
        <fullName evidence="9">Apyrase 6</fullName>
    </recommendedName>
</protein>
<keyword evidence="5" id="KW-0812">Transmembrane</keyword>
<dbReference type="OrthoDB" id="6372431at2759"/>
<evidence type="ECO:0000256" key="1">
    <source>
        <dbReference type="ARBA" id="ARBA00009283"/>
    </source>
</evidence>
<evidence type="ECO:0000256" key="2">
    <source>
        <dbReference type="ARBA" id="ARBA00022801"/>
    </source>
</evidence>
<dbReference type="EMBL" id="LNRQ01000002">
    <property type="protein sequence ID" value="KZN06316.1"/>
    <property type="molecule type" value="Genomic_DNA"/>
</dbReference>
<name>A0A166EAT5_DAUCS</name>
<dbReference type="AlphaFoldDB" id="A0A166EAT5"/>
<dbReference type="Gene3D" id="3.30.420.40">
    <property type="match status" value="1"/>
</dbReference>
<dbReference type="PANTHER" id="PTHR11782">
    <property type="entry name" value="ADENOSINE/GUANOSINE DIPHOSPHATASE"/>
    <property type="match status" value="1"/>
</dbReference>
<keyword evidence="5" id="KW-1133">Transmembrane helix</keyword>
<dbReference type="Gene3D" id="3.30.420.150">
    <property type="entry name" value="Exopolyphosphatase. Domain 2"/>
    <property type="match status" value="1"/>
</dbReference>
<reference evidence="7" key="2">
    <citation type="submission" date="2022-03" db="EMBL/GenBank/DDBJ databases">
        <title>Draft title - Genomic analysis of global carrot germplasm unveils the trajectory of domestication and the origin of high carotenoid orange carrot.</title>
        <authorList>
            <person name="Iorizzo M."/>
            <person name="Ellison S."/>
            <person name="Senalik D."/>
            <person name="Macko-Podgorni A."/>
            <person name="Grzebelus D."/>
            <person name="Bostan H."/>
            <person name="Rolling W."/>
            <person name="Curaba J."/>
            <person name="Simon P."/>
        </authorList>
    </citation>
    <scope>NUCLEOTIDE SEQUENCE</scope>
    <source>
        <tissue evidence="7">Leaf</tissue>
    </source>
</reference>
<evidence type="ECO:0000313" key="8">
    <source>
        <dbReference type="Proteomes" id="UP000077755"/>
    </source>
</evidence>
<reference evidence="6" key="1">
    <citation type="journal article" date="2016" name="Nat. Genet.">
        <title>A high-quality carrot genome assembly provides new insights into carotenoid accumulation and asterid genome evolution.</title>
        <authorList>
            <person name="Iorizzo M."/>
            <person name="Ellison S."/>
            <person name="Senalik D."/>
            <person name="Zeng P."/>
            <person name="Satapoomin P."/>
            <person name="Huang J."/>
            <person name="Bowman M."/>
            <person name="Iovene M."/>
            <person name="Sanseverino W."/>
            <person name="Cavagnaro P."/>
            <person name="Yildiz M."/>
            <person name="Macko-Podgorni A."/>
            <person name="Moranska E."/>
            <person name="Grzebelus E."/>
            <person name="Grzebelus D."/>
            <person name="Ashrafi H."/>
            <person name="Zheng Z."/>
            <person name="Cheng S."/>
            <person name="Spooner D."/>
            <person name="Van Deynze A."/>
            <person name="Simon P."/>
        </authorList>
    </citation>
    <scope>NUCLEOTIDE SEQUENCE [LARGE SCALE GENOMIC DNA]</scope>
    <source>
        <tissue evidence="6">Leaf</tissue>
    </source>
</reference>
<comment type="similarity">
    <text evidence="1">Belongs to the GDA1/CD39 NTPase family.</text>
</comment>
<keyword evidence="2" id="KW-0378">Hydrolase</keyword>
<feature type="binding site" evidence="4">
    <location>
        <begin position="234"/>
        <end position="238"/>
    </location>
    <ligand>
        <name>ATP</name>
        <dbReference type="ChEBI" id="CHEBI:30616"/>
    </ligand>
</feature>
<organism evidence="6">
    <name type="scientific">Daucus carota subsp. sativus</name>
    <name type="common">Carrot</name>
    <dbReference type="NCBI Taxonomy" id="79200"/>
    <lineage>
        <taxon>Eukaryota</taxon>
        <taxon>Viridiplantae</taxon>
        <taxon>Streptophyta</taxon>
        <taxon>Embryophyta</taxon>
        <taxon>Tracheophyta</taxon>
        <taxon>Spermatophyta</taxon>
        <taxon>Magnoliopsida</taxon>
        <taxon>eudicotyledons</taxon>
        <taxon>Gunneridae</taxon>
        <taxon>Pentapetalae</taxon>
        <taxon>asterids</taxon>
        <taxon>campanulids</taxon>
        <taxon>Apiales</taxon>
        <taxon>Apiaceae</taxon>
        <taxon>Apioideae</taxon>
        <taxon>Scandiceae</taxon>
        <taxon>Daucinae</taxon>
        <taxon>Daucus</taxon>
        <taxon>Daucus sect. Daucus</taxon>
    </lineage>
</organism>
<evidence type="ECO:0008006" key="9">
    <source>
        <dbReference type="Google" id="ProtNLM"/>
    </source>
</evidence>
<sequence>MRRLNAKPVVDDPPVAEKDSMDSLKYRPINRSPNLFSRAQVNNKNGPRSKLFLFSVVLISFTLLYFLFSGSRIAGQKNFRVLIDGGSTGTRIHVFEYWVKNGVPEFDFGNDGLVSMRVMPGLSAFADDPEKVGGSMNELVEFARKRVPKEYWGKTEIRLMATAGLRLVDGHVQEEILEACRKVLRLSGFKFSDNWASVISGSDEGLYAWVVANYARGSLGGHPEQTTGIIELGGASAQVTFVSSDPVPPEFSRIVKFGNSSYNLYSHSLLHYGQNVAFNLLKDSLLTKELRVAAKSVPMEKQVDPCTPRGYKHELSEGLSPSSMLENRRYSSDLHPSGNFSECRSASLKLLQKGREKCSYKHCSIGSTYIPKLKGKFLATENFFHTSKFFGLAPRAFLSDLPMAGKEYCQEDWSILKQKHPTLEDEDLLRFCFSSAYIVALLHDSLEVSMDDHSIEYASQVGDIPLDWALGAFILQATTNSAVEDSSWIANIVSSDSSAWLTFSIFFLVLIFTTCYITRWRKPQLKTIYDLEKGKYIVTRVGRYS</sequence>
<accession>A0A166EAT5</accession>
<keyword evidence="4" id="KW-0547">Nucleotide-binding</keyword>
<dbReference type="GO" id="GO:0016020">
    <property type="term" value="C:membrane"/>
    <property type="evidence" value="ECO:0007669"/>
    <property type="project" value="TreeGrafter"/>
</dbReference>
<feature type="active site" description="Proton acceptor" evidence="3">
    <location>
        <position position="204"/>
    </location>
</feature>
<dbReference type="InterPro" id="IPR000407">
    <property type="entry name" value="GDA1_CD39_NTPase"/>
</dbReference>
<evidence type="ECO:0000256" key="4">
    <source>
        <dbReference type="PIRSR" id="PIRSR600407-2"/>
    </source>
</evidence>
<evidence type="ECO:0000313" key="6">
    <source>
        <dbReference type="EMBL" id="KZN06316.1"/>
    </source>
</evidence>
<evidence type="ECO:0000313" key="7">
    <source>
        <dbReference type="EMBL" id="WOG88839.1"/>
    </source>
</evidence>
<dbReference type="Proteomes" id="UP000077755">
    <property type="component" value="Chromosome 2"/>
</dbReference>
<dbReference type="GO" id="GO:0017110">
    <property type="term" value="F:nucleoside diphosphate phosphatase activity"/>
    <property type="evidence" value="ECO:0007669"/>
    <property type="project" value="TreeGrafter"/>
</dbReference>
<dbReference type="Pfam" id="PF01150">
    <property type="entry name" value="GDA1_CD39"/>
    <property type="match status" value="1"/>
</dbReference>
<dbReference type="GO" id="GO:0009134">
    <property type="term" value="P:nucleoside diphosphate catabolic process"/>
    <property type="evidence" value="ECO:0007669"/>
    <property type="project" value="TreeGrafter"/>
</dbReference>
<keyword evidence="8" id="KW-1185">Reference proteome</keyword>
<dbReference type="GO" id="GO:0005524">
    <property type="term" value="F:ATP binding"/>
    <property type="evidence" value="ECO:0007669"/>
    <property type="project" value="UniProtKB-KW"/>
</dbReference>
<keyword evidence="5" id="KW-0472">Membrane</keyword>
<evidence type="ECO:0000256" key="3">
    <source>
        <dbReference type="PIRSR" id="PIRSR600407-1"/>
    </source>
</evidence>
<dbReference type="OMA" id="GNAISDM"/>
<gene>
    <name evidence="6" type="ORF">DCAR_007153</name>
    <name evidence="7" type="ORF">DCAR_0208074</name>
</gene>
<proteinExistence type="inferred from homology"/>
<dbReference type="Gramene" id="KZN06316">
    <property type="protein sequence ID" value="KZN06316"/>
    <property type="gene ID" value="DCAR_007153"/>
</dbReference>